<keyword evidence="13" id="KW-1185">Reference proteome</keyword>
<feature type="binding site" evidence="8">
    <location>
        <position position="377"/>
    </location>
    <ligand>
        <name>Zn(2+)</name>
        <dbReference type="ChEBI" id="CHEBI:29105"/>
        <label>4</label>
        <note>catalytic</note>
    </ligand>
</feature>
<dbReference type="InterPro" id="IPR000994">
    <property type="entry name" value="Pept_M24"/>
</dbReference>
<feature type="binding site" evidence="8">
    <location>
        <position position="441"/>
    </location>
    <ligand>
        <name>Zn(2+)</name>
        <dbReference type="ChEBI" id="CHEBI:29105"/>
        <label>4</label>
        <note>catalytic</note>
    </ligand>
</feature>
<dbReference type="GO" id="GO:0008270">
    <property type="term" value="F:zinc ion binding"/>
    <property type="evidence" value="ECO:0007669"/>
    <property type="project" value="UniProtKB-KW"/>
</dbReference>
<feature type="domain" description="C6H2-type" evidence="11">
    <location>
        <begin position="55"/>
        <end position="108"/>
    </location>
</feature>
<evidence type="ECO:0000313" key="12">
    <source>
        <dbReference type="EMBL" id="GAW80576.1"/>
    </source>
</evidence>
<evidence type="ECO:0000256" key="10">
    <source>
        <dbReference type="RuleBase" id="RU003653"/>
    </source>
</evidence>
<protein>
    <recommendedName>
        <fullName evidence="10">Methionine aminopeptidase</fullName>
        <ecNumber evidence="10">3.4.11.18</ecNumber>
    </recommendedName>
</protein>
<feature type="binding site" evidence="8">
    <location>
        <position position="311"/>
    </location>
    <ligand>
        <name>Zn(2+)</name>
        <dbReference type="ChEBI" id="CHEBI:29105"/>
        <label>3</label>
    </ligand>
</feature>
<keyword evidence="2 8" id="KW-0963">Cytoplasm</keyword>
<evidence type="ECO:0000256" key="4">
    <source>
        <dbReference type="ARBA" id="ARBA00022723"/>
    </source>
</evidence>
<dbReference type="PROSITE" id="PS00680">
    <property type="entry name" value="MAP_1"/>
    <property type="match status" value="1"/>
</dbReference>
<dbReference type="InterPro" id="IPR036005">
    <property type="entry name" value="Creatinase/aminopeptidase-like"/>
</dbReference>
<dbReference type="EC" id="3.4.11.18" evidence="10"/>
<dbReference type="SUPFAM" id="SSF55920">
    <property type="entry name" value="Creatinase/aminopeptidase"/>
    <property type="match status" value="1"/>
</dbReference>
<reference evidence="13" key="1">
    <citation type="submission" date="2017-04" db="EMBL/GenBank/DDBJ databases">
        <title>Plasmodium gonderi genome.</title>
        <authorList>
            <person name="Arisue N."/>
            <person name="Honma H."/>
            <person name="Kawai S."/>
            <person name="Tougan T."/>
            <person name="Tanabe K."/>
            <person name="Horii T."/>
        </authorList>
    </citation>
    <scope>NUCLEOTIDE SEQUENCE [LARGE SCALE GENOMIC DNA]</scope>
    <source>
        <strain evidence="13">ATCC 30045</strain>
    </source>
</reference>
<keyword evidence="3 8" id="KW-0645">Protease</keyword>
<dbReference type="InterPro" id="IPR001714">
    <property type="entry name" value="Pept_M24_MAP"/>
</dbReference>
<dbReference type="InterPro" id="IPR031615">
    <property type="entry name" value="Zfn-C6H2"/>
</dbReference>
<keyword evidence="1 8" id="KW-0031">Aminopeptidase</keyword>
<comment type="function">
    <text evidence="8 10">Cotranslationally removes the N-terminal methionine from nascent proteins. The N-terminal methionine is often cleaved when the second residue in the primary sequence is small and uncharged (Met-Ala-, Cys, Gly, Pro, Ser, Thr, or Val).</text>
</comment>
<evidence type="ECO:0000256" key="8">
    <source>
        <dbReference type="HAMAP-Rule" id="MF_03174"/>
    </source>
</evidence>
<dbReference type="CDD" id="cd01086">
    <property type="entry name" value="MetAP1"/>
    <property type="match status" value="1"/>
</dbReference>
<comment type="similarity">
    <text evidence="8 9">Belongs to the peptidase M24A family. Methionine aminopeptidase type 1 subfamily.</text>
</comment>
<dbReference type="PROSITE" id="PS52013">
    <property type="entry name" value="ZF_C6H2"/>
    <property type="match status" value="1"/>
</dbReference>
<dbReference type="EMBL" id="BDQF01000009">
    <property type="protein sequence ID" value="GAW80576.1"/>
    <property type="molecule type" value="Genomic_DNA"/>
</dbReference>
<evidence type="ECO:0000256" key="7">
    <source>
        <dbReference type="ARBA" id="ARBA00022833"/>
    </source>
</evidence>
<proteinExistence type="inferred from homology"/>
<feature type="binding site" evidence="8">
    <location>
        <position position="311"/>
    </location>
    <ligand>
        <name>Zn(2+)</name>
        <dbReference type="ChEBI" id="CHEBI:29105"/>
        <label>4</label>
        <note>catalytic</note>
    </ligand>
</feature>
<comment type="caution">
    <text evidence="12">The sequence shown here is derived from an EMBL/GenBank/DDBJ whole genome shotgun (WGS) entry which is preliminary data.</text>
</comment>
<dbReference type="OrthoDB" id="3209743at2759"/>
<evidence type="ECO:0000256" key="6">
    <source>
        <dbReference type="ARBA" id="ARBA00022801"/>
    </source>
</evidence>
<dbReference type="PANTHER" id="PTHR43330">
    <property type="entry name" value="METHIONINE AMINOPEPTIDASE"/>
    <property type="match status" value="1"/>
</dbReference>
<feature type="binding site" evidence="8">
    <location>
        <position position="300"/>
    </location>
    <ligand>
        <name>Zn(2+)</name>
        <dbReference type="ChEBI" id="CHEBI:29105"/>
        <label>3</label>
    </ligand>
</feature>
<gene>
    <name evidence="12" type="ORF">PGO_081420</name>
</gene>
<feature type="binding site" evidence="8">
    <location>
        <position position="410"/>
    </location>
    <ligand>
        <name>Zn(2+)</name>
        <dbReference type="ChEBI" id="CHEBI:29105"/>
        <label>4</label>
        <note>catalytic</note>
    </ligand>
</feature>
<dbReference type="Pfam" id="PF00557">
    <property type="entry name" value="Peptidase_M24"/>
    <property type="match status" value="1"/>
</dbReference>
<evidence type="ECO:0000259" key="11">
    <source>
        <dbReference type="PROSITE" id="PS52013"/>
    </source>
</evidence>
<keyword evidence="5 9" id="KW-0863">Zinc-finger</keyword>
<dbReference type="Gene3D" id="3.90.230.10">
    <property type="entry name" value="Creatinase/methionine aminopeptidase superfamily"/>
    <property type="match status" value="1"/>
</dbReference>
<dbReference type="GO" id="GO:0004239">
    <property type="term" value="F:initiator methionyl aminopeptidase activity"/>
    <property type="evidence" value="ECO:0007669"/>
    <property type="project" value="UniProtKB-UniRule"/>
</dbReference>
<dbReference type="AlphaFoldDB" id="A0A1Y1JDK6"/>
<dbReference type="Proteomes" id="UP000195521">
    <property type="component" value="Unassembled WGS sequence"/>
</dbReference>
<name>A0A1Y1JDK6_PLAGO</name>
<dbReference type="RefSeq" id="XP_028543165.1">
    <property type="nucleotide sequence ID" value="XM_028687364.1"/>
</dbReference>
<dbReference type="GO" id="GO:0006508">
    <property type="term" value="P:proteolysis"/>
    <property type="evidence" value="ECO:0007669"/>
    <property type="project" value="UniProtKB-KW"/>
</dbReference>
<sequence>MNICYIYISTYRSKKSTKYRMVCEKRECDVSASGGSGCDELGNKGQDTIKEKEKEETCNGCGKVLTKKLSCPICLKRKMVSYFCTQECFKNSWKEHVVKIHEMWKDEEEEEKKKMDINRKPDEEEEKRKKLMEIIKKKLSPEHFDPTNRKYWKYDHHLKNFVNFAFTGNLRPWPISEINPVPEHIKKPDYAVSSIPESELKYKRKSDIYVNNEEEITKIREACVLGRKALDYAHSLVSVGVTTDEIDKKVHNFIIQNNAYPSTLNYYKFPKSCCTSVNEIVCHGIPDFRPLKNGDIINIDISVFFKGVHADLNETYFVGDIDKVSNEAKELVQTCYFSLMESIKKCKPGMLYKNIGNIIDSYVSKKGFSVVRTYSGHGVGKLFHTNPTIPHFKKNKAVGIMKPGHVFTIEPMINQGHFSDVLWPDKWTSATSDGKLSAQFEHTLLITEKGVEILTKRMEDSPSLGFDTKDDLYLA</sequence>
<dbReference type="GO" id="GO:0005829">
    <property type="term" value="C:cytosol"/>
    <property type="evidence" value="ECO:0007669"/>
    <property type="project" value="TreeGrafter"/>
</dbReference>
<keyword evidence="7" id="KW-0862">Zinc</keyword>
<keyword evidence="6 8" id="KW-0378">Hydrolase</keyword>
<evidence type="ECO:0000256" key="2">
    <source>
        <dbReference type="ARBA" id="ARBA00022490"/>
    </source>
</evidence>
<dbReference type="PANTHER" id="PTHR43330:SF7">
    <property type="entry name" value="METHIONINE AMINOPEPTIDASE 1"/>
    <property type="match status" value="1"/>
</dbReference>
<evidence type="ECO:0000256" key="3">
    <source>
        <dbReference type="ARBA" id="ARBA00022670"/>
    </source>
</evidence>
<dbReference type="GeneID" id="39747291"/>
<dbReference type="OMA" id="INQGTHQ"/>
<dbReference type="InterPro" id="IPR002467">
    <property type="entry name" value="Pept_M24A_MAP1"/>
</dbReference>
<keyword evidence="4 8" id="KW-0479">Metal-binding</keyword>
<feature type="binding site" evidence="8">
    <location>
        <position position="384"/>
    </location>
    <ligand>
        <name>a protein</name>
        <dbReference type="ChEBI" id="CHEBI:16541"/>
    </ligand>
    <ligandPart>
        <name>N-terminal L-methionine residue</name>
        <dbReference type="ChEBI" id="CHEBI:64731"/>
    </ligandPart>
</feature>
<organism evidence="12 13">
    <name type="scientific">Plasmodium gonderi</name>
    <dbReference type="NCBI Taxonomy" id="77519"/>
    <lineage>
        <taxon>Eukaryota</taxon>
        <taxon>Sar</taxon>
        <taxon>Alveolata</taxon>
        <taxon>Apicomplexa</taxon>
        <taxon>Aconoidasida</taxon>
        <taxon>Haemosporida</taxon>
        <taxon>Plasmodiidae</taxon>
        <taxon>Plasmodium</taxon>
        <taxon>Plasmodium (Plasmodium)</taxon>
    </lineage>
</organism>
<dbReference type="HAMAP" id="MF_01974">
    <property type="entry name" value="MetAP_1"/>
    <property type="match status" value="1"/>
</dbReference>
<feature type="binding site" evidence="8">
    <location>
        <position position="283"/>
    </location>
    <ligand>
        <name>a protein</name>
        <dbReference type="ChEBI" id="CHEBI:16541"/>
    </ligand>
    <ligandPart>
        <name>N-terminal L-methionine residue</name>
        <dbReference type="ChEBI" id="CHEBI:64731"/>
    </ligandPart>
</feature>
<dbReference type="PRINTS" id="PR00599">
    <property type="entry name" value="MAPEPTIDASE"/>
</dbReference>
<dbReference type="NCBIfam" id="TIGR00500">
    <property type="entry name" value="met_pdase_I"/>
    <property type="match status" value="1"/>
</dbReference>
<dbReference type="Pfam" id="PF15801">
    <property type="entry name" value="zf-C6H2"/>
    <property type="match status" value="1"/>
</dbReference>
<evidence type="ECO:0000256" key="5">
    <source>
        <dbReference type="ARBA" id="ARBA00022771"/>
    </source>
</evidence>
<dbReference type="GO" id="GO:0070006">
    <property type="term" value="F:metalloaminopeptidase activity"/>
    <property type="evidence" value="ECO:0007669"/>
    <property type="project" value="UniProtKB-UniRule"/>
</dbReference>
<evidence type="ECO:0000256" key="9">
    <source>
        <dbReference type="PROSITE-ProRule" id="PRU01357"/>
    </source>
</evidence>
<accession>A0A1Y1JDK6</accession>
<comment type="catalytic activity">
    <reaction evidence="8 10">
        <text>Release of N-terminal amino acids, preferentially methionine, from peptides and arylamides.</text>
        <dbReference type="EC" id="3.4.11.18"/>
    </reaction>
</comment>
<comment type="subcellular location">
    <subcellularLocation>
        <location evidence="8">Cytoplasm</location>
    </subcellularLocation>
</comment>
<comment type="cofactor">
    <cofactor evidence="8">
        <name>Zn(2+)</name>
        <dbReference type="ChEBI" id="CHEBI:29105"/>
    </cofactor>
    <cofactor evidence="8">
        <name>Co(2+)</name>
        <dbReference type="ChEBI" id="CHEBI:48828"/>
    </cofactor>
    <cofactor evidence="8">
        <name>Mn(2+)</name>
        <dbReference type="ChEBI" id="CHEBI:29035"/>
    </cofactor>
    <cofactor evidence="8">
        <name>Fe(2+)</name>
        <dbReference type="ChEBI" id="CHEBI:29033"/>
    </cofactor>
    <text evidence="8">Binds 2 divalent metal cations per subunit. Has a high-affinity and a low affinity metal-binding site. The true nature of the physiological cofactor is under debate. The enzyme is active with zinc, cobalt, manganese or divalent iron ions. Has high activity with zinc; zinc cofactor is transferred into the active site region by the ZNG1 zinc chaperone.</text>
</comment>
<evidence type="ECO:0000313" key="13">
    <source>
        <dbReference type="Proteomes" id="UP000195521"/>
    </source>
</evidence>
<feature type="binding site" evidence="8">
    <location>
        <position position="441"/>
    </location>
    <ligand>
        <name>Zn(2+)</name>
        <dbReference type="ChEBI" id="CHEBI:29105"/>
        <label>3</label>
    </ligand>
</feature>
<evidence type="ECO:0000256" key="1">
    <source>
        <dbReference type="ARBA" id="ARBA00022438"/>
    </source>
</evidence>
<comment type="subunit">
    <text evidence="8">Associates with the 60S ribosomal subunit of the 80S translational complex.</text>
</comment>
<comment type="cofactor">
    <cofactor evidence="10">
        <name>Co(2+)</name>
        <dbReference type="ChEBI" id="CHEBI:48828"/>
    </cofactor>
    <cofactor evidence="10">
        <name>Zn(2+)</name>
        <dbReference type="ChEBI" id="CHEBI:29105"/>
    </cofactor>
    <cofactor evidence="10">
        <name>Mn(2+)</name>
        <dbReference type="ChEBI" id="CHEBI:29035"/>
    </cofactor>
    <cofactor evidence="10">
        <name>Fe(2+)</name>
        <dbReference type="ChEBI" id="CHEBI:29033"/>
    </cofactor>
    <text evidence="10">Binds 2 divalent metal cations per subunit. Has a high-affinity and a low affinity metal-binding site. The true nature of the physiological cofactor is under debate. The enzyme is active with cobalt, zinc, manganese or divalent iron ions.</text>
</comment>